<evidence type="ECO:0000313" key="10">
    <source>
        <dbReference type="Proteomes" id="UP000789739"/>
    </source>
</evidence>
<keyword evidence="5" id="KW-0539">Nucleus</keyword>
<dbReference type="SUPFAM" id="SSF144074">
    <property type="entry name" value="E2F-DP heterodimerization region"/>
    <property type="match status" value="1"/>
</dbReference>
<name>A0A9N8VNV7_9GLOM</name>
<feature type="coiled-coil region" evidence="6">
    <location>
        <begin position="118"/>
        <end position="145"/>
    </location>
</feature>
<gene>
    <name evidence="9" type="ORF">PBRASI_LOCUS368</name>
</gene>
<dbReference type="FunFam" id="1.10.10.10:FF:000008">
    <property type="entry name" value="E2F transcription factor 1"/>
    <property type="match status" value="1"/>
</dbReference>
<keyword evidence="6" id="KW-0175">Coiled coil</keyword>
<dbReference type="SMART" id="SM01372">
    <property type="entry name" value="E2F_TDP"/>
    <property type="match status" value="1"/>
</dbReference>
<dbReference type="InterPro" id="IPR036390">
    <property type="entry name" value="WH_DNA-bd_sf"/>
</dbReference>
<reference evidence="9" key="1">
    <citation type="submission" date="2021-06" db="EMBL/GenBank/DDBJ databases">
        <authorList>
            <person name="Kallberg Y."/>
            <person name="Tangrot J."/>
            <person name="Rosling A."/>
        </authorList>
    </citation>
    <scope>NUCLEOTIDE SEQUENCE</scope>
    <source>
        <strain evidence="9">BR232B</strain>
    </source>
</reference>
<dbReference type="AlphaFoldDB" id="A0A9N8VNV7"/>
<evidence type="ECO:0000313" key="9">
    <source>
        <dbReference type="EMBL" id="CAG8456925.1"/>
    </source>
</evidence>
<dbReference type="EMBL" id="CAJVPI010000017">
    <property type="protein sequence ID" value="CAG8456925.1"/>
    <property type="molecule type" value="Genomic_DNA"/>
</dbReference>
<evidence type="ECO:0000256" key="7">
    <source>
        <dbReference type="SAM" id="MobiDB-lite"/>
    </source>
</evidence>
<evidence type="ECO:0000256" key="6">
    <source>
        <dbReference type="SAM" id="Coils"/>
    </source>
</evidence>
<dbReference type="InterPro" id="IPR036388">
    <property type="entry name" value="WH-like_DNA-bd_sf"/>
</dbReference>
<evidence type="ECO:0000256" key="2">
    <source>
        <dbReference type="ARBA" id="ARBA00023015"/>
    </source>
</evidence>
<keyword evidence="4 5" id="KW-0804">Transcription</keyword>
<comment type="similarity">
    <text evidence="1 5">Belongs to the E2F/DP family.</text>
</comment>
<keyword evidence="3 5" id="KW-0238">DNA-binding</keyword>
<dbReference type="GO" id="GO:0000981">
    <property type="term" value="F:DNA-binding transcription factor activity, RNA polymerase II-specific"/>
    <property type="evidence" value="ECO:0007669"/>
    <property type="project" value="TreeGrafter"/>
</dbReference>
<feature type="domain" description="E2F/DP family winged-helix DNA-binding" evidence="8">
    <location>
        <begin position="46"/>
        <end position="111"/>
    </location>
</feature>
<dbReference type="InterPro" id="IPR003316">
    <property type="entry name" value="E2F_WHTH_DNA-bd_dom"/>
</dbReference>
<dbReference type="GO" id="GO:0090575">
    <property type="term" value="C:RNA polymerase II transcription regulator complex"/>
    <property type="evidence" value="ECO:0007669"/>
    <property type="project" value="TreeGrafter"/>
</dbReference>
<accession>A0A9N8VNV7</accession>
<dbReference type="PANTHER" id="PTHR12081:SF18">
    <property type="entry name" value="TRANSCRIPTION FACTOR E2F2-RELATED"/>
    <property type="match status" value="1"/>
</dbReference>
<evidence type="ECO:0000256" key="5">
    <source>
        <dbReference type="RuleBase" id="RU003796"/>
    </source>
</evidence>
<protein>
    <submittedName>
        <fullName evidence="9">1647_t:CDS:1</fullName>
    </submittedName>
</protein>
<dbReference type="SUPFAM" id="SSF46785">
    <property type="entry name" value="Winged helix' DNA-binding domain"/>
    <property type="match status" value="1"/>
</dbReference>
<dbReference type="Gene3D" id="1.10.10.10">
    <property type="entry name" value="Winged helix-like DNA-binding domain superfamily/Winged helix DNA-binding domain"/>
    <property type="match status" value="1"/>
</dbReference>
<dbReference type="Proteomes" id="UP000789739">
    <property type="component" value="Unassembled WGS sequence"/>
</dbReference>
<keyword evidence="10" id="KW-1185">Reference proteome</keyword>
<dbReference type="InterPro" id="IPR037241">
    <property type="entry name" value="E2F-DP_heterodim"/>
</dbReference>
<feature type="compositionally biased region" description="Basic and acidic residues" evidence="7">
    <location>
        <begin position="302"/>
        <end position="321"/>
    </location>
</feature>
<evidence type="ECO:0000256" key="1">
    <source>
        <dbReference type="ARBA" id="ARBA00010940"/>
    </source>
</evidence>
<evidence type="ECO:0000259" key="8">
    <source>
        <dbReference type="SMART" id="SM01372"/>
    </source>
</evidence>
<dbReference type="OrthoDB" id="1743261at2759"/>
<dbReference type="GO" id="GO:0000978">
    <property type="term" value="F:RNA polymerase II cis-regulatory region sequence-specific DNA binding"/>
    <property type="evidence" value="ECO:0007669"/>
    <property type="project" value="InterPro"/>
</dbReference>
<sequence>MSSDYCRRQKTSKNTLTRARTCPSIRKKIPPRKQSFDSCDLRGPCRYESSLVLLTKKFVRMLRNSLDGVLDLNNAVVELNVKKRRIYDITNVLEGIGLIEKNSKNHVRWKGAISSSTSSSFKRRIEDLKKRNADLETQCQNIAESRDEIDADIKKMFESEETNRLAVLYRSDIQNLTHLESDDDLIVVNWHHDSLIHIGKSIEDDQSNRCTHKLSIKHPDNPSININPLPPLYPNHHFSNGLSRLNLCPAGLQSRQLHNTGLPVNAINDRVLHSQESTLDYSYAYIAQAPTPISPNSCEFNNHSDDNRFDNCQDHQKDRNE</sequence>
<feature type="region of interest" description="Disordered" evidence="7">
    <location>
        <begin position="296"/>
        <end position="321"/>
    </location>
</feature>
<comment type="caution">
    <text evidence="9">The sequence shown here is derived from an EMBL/GenBank/DDBJ whole genome shotgun (WGS) entry which is preliminary data.</text>
</comment>
<keyword evidence="2 5" id="KW-0805">Transcription regulation</keyword>
<dbReference type="InterPro" id="IPR015633">
    <property type="entry name" value="E2F"/>
</dbReference>
<organism evidence="9 10">
    <name type="scientific">Paraglomus brasilianum</name>
    <dbReference type="NCBI Taxonomy" id="144538"/>
    <lineage>
        <taxon>Eukaryota</taxon>
        <taxon>Fungi</taxon>
        <taxon>Fungi incertae sedis</taxon>
        <taxon>Mucoromycota</taxon>
        <taxon>Glomeromycotina</taxon>
        <taxon>Glomeromycetes</taxon>
        <taxon>Paraglomerales</taxon>
        <taxon>Paraglomeraceae</taxon>
        <taxon>Paraglomus</taxon>
    </lineage>
</organism>
<comment type="subcellular location">
    <subcellularLocation>
        <location evidence="5">Nucleus</location>
    </subcellularLocation>
</comment>
<proteinExistence type="inferred from homology"/>
<evidence type="ECO:0000256" key="3">
    <source>
        <dbReference type="ARBA" id="ARBA00023125"/>
    </source>
</evidence>
<dbReference type="Gene3D" id="6.10.250.540">
    <property type="match status" value="1"/>
</dbReference>
<evidence type="ECO:0000256" key="4">
    <source>
        <dbReference type="ARBA" id="ARBA00023163"/>
    </source>
</evidence>
<dbReference type="Pfam" id="PF02319">
    <property type="entry name" value="WHD_E2F_TDP"/>
    <property type="match status" value="1"/>
</dbReference>
<dbReference type="PANTHER" id="PTHR12081">
    <property type="entry name" value="TRANSCRIPTION FACTOR E2F"/>
    <property type="match status" value="1"/>
</dbReference>